<dbReference type="Pfam" id="PF08671">
    <property type="entry name" value="SinI"/>
    <property type="match status" value="1"/>
</dbReference>
<sequence>MENIVNILESAEIIPNFEIDPEWMKLILEAKRMGLTKEEIRYFLLGQ</sequence>
<name>A0ABT9V6Z9_9BACL</name>
<evidence type="ECO:0000313" key="3">
    <source>
        <dbReference type="Proteomes" id="UP001231362"/>
    </source>
</evidence>
<dbReference type="InterPro" id="IPR036281">
    <property type="entry name" value="SinR/SinI_dimer_dom_sf"/>
</dbReference>
<gene>
    <name evidence="2" type="ORF">J2S07_003023</name>
</gene>
<organism evidence="2 3">
    <name type="scientific">Anoxybacillus andreesenii</name>
    <dbReference type="NCBI Taxonomy" id="1325932"/>
    <lineage>
        <taxon>Bacteria</taxon>
        <taxon>Bacillati</taxon>
        <taxon>Bacillota</taxon>
        <taxon>Bacilli</taxon>
        <taxon>Bacillales</taxon>
        <taxon>Anoxybacillaceae</taxon>
        <taxon>Anoxybacillus</taxon>
    </lineage>
</organism>
<feature type="domain" description="Sin" evidence="1">
    <location>
        <begin position="10"/>
        <end position="47"/>
    </location>
</feature>
<dbReference type="PROSITE" id="PS51500">
    <property type="entry name" value="SIN"/>
    <property type="match status" value="1"/>
</dbReference>
<dbReference type="InterPro" id="IPR010981">
    <property type="entry name" value="SinR/SinI_dimer_dom"/>
</dbReference>
<reference evidence="2 3" key="1">
    <citation type="submission" date="2023-07" db="EMBL/GenBank/DDBJ databases">
        <title>Genomic Encyclopedia of Type Strains, Phase IV (KMG-IV): sequencing the most valuable type-strain genomes for metagenomic binning, comparative biology and taxonomic classification.</title>
        <authorList>
            <person name="Goeker M."/>
        </authorList>
    </citation>
    <scope>NUCLEOTIDE SEQUENCE [LARGE SCALE GENOMIC DNA]</scope>
    <source>
        <strain evidence="2 3">DSM 23948</strain>
    </source>
</reference>
<evidence type="ECO:0000259" key="1">
    <source>
        <dbReference type="PROSITE" id="PS51500"/>
    </source>
</evidence>
<dbReference type="Proteomes" id="UP001231362">
    <property type="component" value="Unassembled WGS sequence"/>
</dbReference>
<comment type="caution">
    <text evidence="2">The sequence shown here is derived from an EMBL/GenBank/DDBJ whole genome shotgun (WGS) entry which is preliminary data.</text>
</comment>
<accession>A0ABT9V6Z9</accession>
<evidence type="ECO:0000313" key="2">
    <source>
        <dbReference type="EMBL" id="MDQ0156702.1"/>
    </source>
</evidence>
<dbReference type="EMBL" id="JAUSTU010000014">
    <property type="protein sequence ID" value="MDQ0156702.1"/>
    <property type="molecule type" value="Genomic_DNA"/>
</dbReference>
<keyword evidence="3" id="KW-1185">Reference proteome</keyword>
<protein>
    <recommendedName>
        <fullName evidence="1">Sin domain-containing protein</fullName>
    </recommendedName>
</protein>
<dbReference type="SUPFAM" id="SSF47406">
    <property type="entry name" value="SinR repressor dimerisation domain-like"/>
    <property type="match status" value="1"/>
</dbReference>
<proteinExistence type="predicted"/>
<dbReference type="RefSeq" id="WP_307151204.1">
    <property type="nucleotide sequence ID" value="NZ_JAUSTU010000014.1"/>
</dbReference>